<protein>
    <recommendedName>
        <fullName evidence="3">PIN domain-containing protein</fullName>
    </recommendedName>
</protein>
<evidence type="ECO:0008006" key="3">
    <source>
        <dbReference type="Google" id="ProtNLM"/>
    </source>
</evidence>
<sequence length="169" mass="19066">MYMSSTIIDETVILRYLLDDDEVLSPRAAKVIAGCAARVYPEIITRVVVTLRDVYKVPRITIAAAMTKLLDDVMVDEPTVVAFAIKLFGRTHMDFTDCLLAARTAIYNDDVVSFGKPIIQGMIDYRRKRINVAEARERATDARDGHAARDARSRSTDATIDKLRHQNRH</sequence>
<proteinExistence type="predicted"/>
<accession>A0A5K1IRF0</accession>
<dbReference type="SUPFAM" id="SSF88723">
    <property type="entry name" value="PIN domain-like"/>
    <property type="match status" value="1"/>
</dbReference>
<reference evidence="1 2" key="1">
    <citation type="submission" date="2019-10" db="EMBL/GenBank/DDBJ databases">
        <authorList>
            <person name="Wolf R A."/>
        </authorList>
    </citation>
    <scope>NUCLEOTIDE SEQUENCE [LARGE SCALE GENOMIC DNA]</scope>
    <source>
        <strain evidence="1">Collinsella_aerofaciens_MC2</strain>
    </source>
</reference>
<name>A0A5K1IRF0_9ACTN</name>
<dbReference type="Proteomes" id="UP000361836">
    <property type="component" value="Unassembled WGS sequence"/>
</dbReference>
<dbReference type="EMBL" id="CABWIE010000008">
    <property type="protein sequence ID" value="VWL90888.1"/>
    <property type="molecule type" value="Genomic_DNA"/>
</dbReference>
<organism evidence="1 2">
    <name type="scientific">Collinsella aerofaciens</name>
    <dbReference type="NCBI Taxonomy" id="74426"/>
    <lineage>
        <taxon>Bacteria</taxon>
        <taxon>Bacillati</taxon>
        <taxon>Actinomycetota</taxon>
        <taxon>Coriobacteriia</taxon>
        <taxon>Coriobacteriales</taxon>
        <taxon>Coriobacteriaceae</taxon>
        <taxon>Collinsella</taxon>
    </lineage>
</organism>
<dbReference type="AlphaFoldDB" id="A0A5K1IRF0"/>
<dbReference type="InterPro" id="IPR029060">
    <property type="entry name" value="PIN-like_dom_sf"/>
</dbReference>
<evidence type="ECO:0000313" key="1">
    <source>
        <dbReference type="EMBL" id="VWL90888.1"/>
    </source>
</evidence>
<keyword evidence="2" id="KW-1185">Reference proteome</keyword>
<evidence type="ECO:0000313" key="2">
    <source>
        <dbReference type="Proteomes" id="UP000361836"/>
    </source>
</evidence>
<gene>
    <name evidence="1" type="ORF">KCJAJFAP_01921</name>
</gene>